<name>A0A098S7E4_9BACT</name>
<dbReference type="EMBL" id="JPOS01000018">
    <property type="protein sequence ID" value="KGE88489.1"/>
    <property type="molecule type" value="Genomic_DNA"/>
</dbReference>
<evidence type="ECO:0000256" key="3">
    <source>
        <dbReference type="ARBA" id="ARBA00022729"/>
    </source>
</evidence>
<evidence type="ECO:0000313" key="7">
    <source>
        <dbReference type="EMBL" id="KGE88489.1"/>
    </source>
</evidence>
<keyword evidence="3" id="KW-0732">Signal</keyword>
<evidence type="ECO:0000313" key="8">
    <source>
        <dbReference type="Proteomes" id="UP000029736"/>
    </source>
</evidence>
<evidence type="ECO:0000259" key="6">
    <source>
        <dbReference type="Pfam" id="PF07980"/>
    </source>
</evidence>
<dbReference type="AlphaFoldDB" id="A0A098S7E4"/>
<dbReference type="Pfam" id="PF07980">
    <property type="entry name" value="SusD_RagB"/>
    <property type="match status" value="1"/>
</dbReference>
<keyword evidence="4" id="KW-0472">Membrane</keyword>
<evidence type="ECO:0000256" key="2">
    <source>
        <dbReference type="ARBA" id="ARBA00006275"/>
    </source>
</evidence>
<evidence type="ECO:0000256" key="5">
    <source>
        <dbReference type="ARBA" id="ARBA00023237"/>
    </source>
</evidence>
<organism evidence="7 8">
    <name type="scientific">Phaeodactylibacter xiamenensis</name>
    <dbReference type="NCBI Taxonomy" id="1524460"/>
    <lineage>
        <taxon>Bacteria</taxon>
        <taxon>Pseudomonadati</taxon>
        <taxon>Bacteroidota</taxon>
        <taxon>Saprospiria</taxon>
        <taxon>Saprospirales</taxon>
        <taxon>Haliscomenobacteraceae</taxon>
        <taxon>Phaeodactylibacter</taxon>
    </lineage>
</organism>
<keyword evidence="8" id="KW-1185">Reference proteome</keyword>
<accession>A0A098S7E4</accession>
<feature type="domain" description="RagB/SusD" evidence="6">
    <location>
        <begin position="440"/>
        <end position="559"/>
    </location>
</feature>
<dbReference type="InterPro" id="IPR012944">
    <property type="entry name" value="SusD_RagB_dom"/>
</dbReference>
<reference evidence="7 8" key="1">
    <citation type="journal article" date="2014" name="Int. J. Syst. Evol. Microbiol.">
        <title>Phaeodactylibacter xiamenensis gen. nov., sp. nov., a member of the family Saprospiraceae isolated from the marine alga Phaeodactylum tricornutum.</title>
        <authorList>
            <person name="Chen Z.Jr."/>
            <person name="Lei X."/>
            <person name="Lai Q."/>
            <person name="Li Y."/>
            <person name="Zhang B."/>
            <person name="Zhang J."/>
            <person name="Zhang H."/>
            <person name="Yang L."/>
            <person name="Zheng W."/>
            <person name="Tian Y."/>
            <person name="Yu Z."/>
            <person name="Xu H.Jr."/>
            <person name="Zheng T."/>
        </authorList>
    </citation>
    <scope>NUCLEOTIDE SEQUENCE [LARGE SCALE GENOMIC DNA]</scope>
    <source>
        <strain evidence="7 8">KD52</strain>
    </source>
</reference>
<dbReference type="STRING" id="1524460.IX84_07295"/>
<dbReference type="OrthoDB" id="5694214at2"/>
<proteinExistence type="inferred from homology"/>
<dbReference type="SUPFAM" id="SSF48452">
    <property type="entry name" value="TPR-like"/>
    <property type="match status" value="1"/>
</dbReference>
<dbReference type="InterPro" id="IPR011990">
    <property type="entry name" value="TPR-like_helical_dom_sf"/>
</dbReference>
<sequence>MKKQHFYKTLFLTALLCMQWSCTDLEENVLDESFAGTGQAEIISGAIAPAYGYIRNGVWRHTIYFGLQEVSSDEAILPARGGTDWFDGGKYIALHAHQVTPTNEVITDSWNGVTTNISRALSAIEVLRPLADAGDTEAEGALYEMITLRAYLNMLMLESWGLVFQKENSTETSRILRGQEAIDYIQSELESVVDVINTDKGTGRFTQGAVWGLLARLHLNAAVYRDPYGTPNFTAEDMDKVIEYSDLIINSGRYALESEYFDLFNDDNNGNPELIFALDQRGQLSNEQGRWAYWSVSGAYLARPEWIADGNPDGTNGPAMTPDFYQTWVDAYGDIDPADADARFYKRNVMVPEELQDLTGLSPANDEDHFFCVPPLDFQMDRGILRGVQWGPREGPDGNFLACADGSARIYPVREDATSSVREAEEEVYVTHVVDINFTTEGSFHNTGYRYAKHQFSRTSPNGTSNSSVDIVLLRLGEVYLNRAEAKFRKGDVAGALEDINTLRTARNARPEQTPAPLSDIDLERLYDERGFELYWEGHRRNDQIRFGKYEDTWTEKNSTDVNKRLFPIPQSAIDGASVLDGFLVQNRGY</sequence>
<comment type="subcellular location">
    <subcellularLocation>
        <location evidence="1">Cell outer membrane</location>
    </subcellularLocation>
</comment>
<evidence type="ECO:0000256" key="4">
    <source>
        <dbReference type="ARBA" id="ARBA00023136"/>
    </source>
</evidence>
<comment type="similarity">
    <text evidence="2">Belongs to the SusD family.</text>
</comment>
<dbReference type="Gene3D" id="1.25.40.390">
    <property type="match status" value="1"/>
</dbReference>
<protein>
    <submittedName>
        <fullName evidence="7">Carbohydrate-binding protein SusD</fullName>
    </submittedName>
</protein>
<comment type="caution">
    <text evidence="7">The sequence shown here is derived from an EMBL/GenBank/DDBJ whole genome shotgun (WGS) entry which is preliminary data.</text>
</comment>
<gene>
    <name evidence="7" type="ORF">IX84_07295</name>
</gene>
<evidence type="ECO:0000256" key="1">
    <source>
        <dbReference type="ARBA" id="ARBA00004442"/>
    </source>
</evidence>
<dbReference type="Proteomes" id="UP000029736">
    <property type="component" value="Unassembled WGS sequence"/>
</dbReference>
<dbReference type="RefSeq" id="WP_044218032.1">
    <property type="nucleotide sequence ID" value="NZ_JBKAGJ010000006.1"/>
</dbReference>
<keyword evidence="5" id="KW-0998">Cell outer membrane</keyword>
<dbReference type="GO" id="GO:0009279">
    <property type="term" value="C:cell outer membrane"/>
    <property type="evidence" value="ECO:0007669"/>
    <property type="project" value="UniProtKB-SubCell"/>
</dbReference>